<dbReference type="Proteomes" id="UP001249851">
    <property type="component" value="Unassembled WGS sequence"/>
</dbReference>
<feature type="domain" description="Methyltransferase" evidence="1">
    <location>
        <begin position="42"/>
        <end position="155"/>
    </location>
</feature>
<reference evidence="2" key="2">
    <citation type="journal article" date="2023" name="Science">
        <title>Genomic signatures of disease resistance in endangered staghorn corals.</title>
        <authorList>
            <person name="Vollmer S.V."/>
            <person name="Selwyn J.D."/>
            <person name="Despard B.A."/>
            <person name="Roesel C.L."/>
        </authorList>
    </citation>
    <scope>NUCLEOTIDE SEQUENCE</scope>
    <source>
        <strain evidence="2">K2</strain>
    </source>
</reference>
<keyword evidence="3" id="KW-1185">Reference proteome</keyword>
<evidence type="ECO:0000313" key="3">
    <source>
        <dbReference type="Proteomes" id="UP001249851"/>
    </source>
</evidence>
<dbReference type="PANTHER" id="PTHR43861">
    <property type="entry name" value="TRANS-ACONITATE 2-METHYLTRANSFERASE-RELATED"/>
    <property type="match status" value="1"/>
</dbReference>
<dbReference type="SUPFAM" id="SSF53335">
    <property type="entry name" value="S-adenosyl-L-methionine-dependent methyltransferases"/>
    <property type="match status" value="1"/>
</dbReference>
<dbReference type="AlphaFoldDB" id="A0AAD9Q2U7"/>
<dbReference type="PANTHER" id="PTHR43861:SF1">
    <property type="entry name" value="TRANS-ACONITATE 2-METHYLTRANSFERASE"/>
    <property type="match status" value="1"/>
</dbReference>
<dbReference type="EMBL" id="JARQWQ010000075">
    <property type="protein sequence ID" value="KAK2553718.1"/>
    <property type="molecule type" value="Genomic_DNA"/>
</dbReference>
<dbReference type="Gene3D" id="3.40.50.150">
    <property type="entry name" value="Vaccinia Virus protein VP39"/>
    <property type="match status" value="1"/>
</dbReference>
<dbReference type="CDD" id="cd02440">
    <property type="entry name" value="AdoMet_MTases"/>
    <property type="match status" value="1"/>
</dbReference>
<dbReference type="InterPro" id="IPR025714">
    <property type="entry name" value="Methyltranfer_dom"/>
</dbReference>
<sequence length="275" mass="30408">MAAVTSNSTAVMADAAIGYKEDSKSIQKVDGETFIQEDVHAKAGDVILDLGCGTGELSALLAKLVEPKGKVVGVDPDKERILLAQKSHKQIPNLSFQEGSDSTFPGIGSETYDIIFSNHVLHWIPNKQRAFDNMHKALRQGGKIAMQYGDHYPLFTLQAYKILNPENEARICEMLNYEPRTKVEKCCTSAGFTILKSCDCEFQFAFESIDGLLKWLRSITHGVFDLSLVTEDRLEKYLALYSDKDGKPCLDFRGASEHSTHSLLIAVKDNGTVAK</sequence>
<reference evidence="2" key="1">
    <citation type="journal article" date="2023" name="G3 (Bethesda)">
        <title>Whole genome assembly and annotation of the endangered Caribbean coral Acropora cervicornis.</title>
        <authorList>
            <person name="Selwyn J.D."/>
            <person name="Vollmer S.V."/>
        </authorList>
    </citation>
    <scope>NUCLEOTIDE SEQUENCE</scope>
    <source>
        <strain evidence="2">K2</strain>
    </source>
</reference>
<evidence type="ECO:0000259" key="1">
    <source>
        <dbReference type="Pfam" id="PF13847"/>
    </source>
</evidence>
<dbReference type="Pfam" id="PF13847">
    <property type="entry name" value="Methyltransf_31"/>
    <property type="match status" value="1"/>
</dbReference>
<organism evidence="2 3">
    <name type="scientific">Acropora cervicornis</name>
    <name type="common">Staghorn coral</name>
    <dbReference type="NCBI Taxonomy" id="6130"/>
    <lineage>
        <taxon>Eukaryota</taxon>
        <taxon>Metazoa</taxon>
        <taxon>Cnidaria</taxon>
        <taxon>Anthozoa</taxon>
        <taxon>Hexacorallia</taxon>
        <taxon>Scleractinia</taxon>
        <taxon>Astrocoeniina</taxon>
        <taxon>Acroporidae</taxon>
        <taxon>Acropora</taxon>
    </lineage>
</organism>
<dbReference type="InterPro" id="IPR029063">
    <property type="entry name" value="SAM-dependent_MTases_sf"/>
</dbReference>
<gene>
    <name evidence="2" type="ORF">P5673_024947</name>
</gene>
<comment type="caution">
    <text evidence="2">The sequence shown here is derived from an EMBL/GenBank/DDBJ whole genome shotgun (WGS) entry which is preliminary data.</text>
</comment>
<proteinExistence type="predicted"/>
<evidence type="ECO:0000313" key="2">
    <source>
        <dbReference type="EMBL" id="KAK2553718.1"/>
    </source>
</evidence>
<name>A0AAD9Q2U7_ACRCE</name>
<protein>
    <submittedName>
        <fullName evidence="2">Trans-aconitate 2-methyltransferase</fullName>
    </submittedName>
</protein>
<accession>A0AAD9Q2U7</accession>